<dbReference type="Proteomes" id="UP000267081">
    <property type="component" value="Unassembled WGS sequence"/>
</dbReference>
<name>A0A3R9ENX1_9PSEU</name>
<evidence type="ECO:0000313" key="2">
    <source>
        <dbReference type="Proteomes" id="UP000267081"/>
    </source>
</evidence>
<reference evidence="1 2" key="1">
    <citation type="submission" date="2018-12" db="EMBL/GenBank/DDBJ databases">
        <title>Amycolatopsis eburnea sp. nov. actinomycete associate with arbuscular mycorrhiza fungal spore.</title>
        <authorList>
            <person name="Lumyong S."/>
            <person name="Chaiya L."/>
        </authorList>
    </citation>
    <scope>NUCLEOTIDE SEQUENCE [LARGE SCALE GENOMIC DNA]</scope>
    <source>
        <strain evidence="1 2">GLM-1</strain>
    </source>
</reference>
<dbReference type="EMBL" id="RSEC01000058">
    <property type="protein sequence ID" value="RSD14272.1"/>
    <property type="molecule type" value="Genomic_DNA"/>
</dbReference>
<gene>
    <name evidence="1" type="ORF">EIY87_27000</name>
</gene>
<evidence type="ECO:0000313" key="1">
    <source>
        <dbReference type="EMBL" id="RSD14272.1"/>
    </source>
</evidence>
<dbReference type="OrthoDB" id="3637176at2"/>
<organism evidence="1 2">
    <name type="scientific">Amycolatopsis eburnea</name>
    <dbReference type="NCBI Taxonomy" id="2267691"/>
    <lineage>
        <taxon>Bacteria</taxon>
        <taxon>Bacillati</taxon>
        <taxon>Actinomycetota</taxon>
        <taxon>Actinomycetes</taxon>
        <taxon>Pseudonocardiales</taxon>
        <taxon>Pseudonocardiaceae</taxon>
        <taxon>Amycolatopsis</taxon>
    </lineage>
</organism>
<sequence>MASLVRLERTRLWPGAAAEALRAWEAFVRHPFHRLWDPASGCGVLQCCPDPDELRHVLDLVAHALPAEDARAFRERVAAAAELW</sequence>
<proteinExistence type="predicted"/>
<protein>
    <submittedName>
        <fullName evidence="1">Uncharacterized protein</fullName>
    </submittedName>
</protein>
<keyword evidence="2" id="KW-1185">Reference proteome</keyword>
<dbReference type="AlphaFoldDB" id="A0A3R9ENX1"/>
<accession>A0A3R9ENX1</accession>
<comment type="caution">
    <text evidence="1">The sequence shown here is derived from an EMBL/GenBank/DDBJ whole genome shotgun (WGS) entry which is preliminary data.</text>
</comment>